<dbReference type="Gene3D" id="3.30.70.270">
    <property type="match status" value="1"/>
</dbReference>
<sequence length="466" mass="51231">MTEQHMLLGANRAAHALGVRAGQSVATALSLLPQLVVFPRDRPREAALVERLALALAALTPHLSLIPDGVLLEVQSTLRLFGGIHALLHRAQALARTSGVQVRTGCAPTPGAAWLFATSGLARRHALQARSSAQQLDRLPVASLARLLPPSLHQSELLQALGIRTFRALRALPRAGLQRRLGVDLGRALDRCYGDAPDPRPWFVPPEHFLARRELLQRADEAAVLMAAVEALLPALRGWLQLRWQAVTVLALRLRHEHGREPCPDTRLRLQLSAPSRDIAQLALLWRERLQRHVLAAPVYELALELEAAVPHGGTPGELLPGPGRQDGEHAALLDRLTARLGSDHVRRWVPRADHRPEHAQRVRSVGEPPPAPFVTTAPAPTAPRPLWLLPLPLPLASDALGRPRHGGPLRVCSRAERIEAGWFDGALVRRDYHVAEGPDHRLRWIYREHPGDASSGGWFLHGWFG</sequence>
<gene>
    <name evidence="5" type="ordered locus">Mpe_A1533</name>
</gene>
<evidence type="ECO:0000256" key="3">
    <source>
        <dbReference type="SAM" id="MobiDB-lite"/>
    </source>
</evidence>
<dbReference type="InterPro" id="IPR001126">
    <property type="entry name" value="UmuC"/>
</dbReference>
<evidence type="ECO:0000256" key="2">
    <source>
        <dbReference type="ARBA" id="ARBA00022763"/>
    </source>
</evidence>
<dbReference type="HOGENOM" id="CLU_028184_0_0_4"/>
<keyword evidence="2" id="KW-0227">DNA damage</keyword>
<evidence type="ECO:0000313" key="6">
    <source>
        <dbReference type="Proteomes" id="UP000000366"/>
    </source>
</evidence>
<organism evidence="5 6">
    <name type="scientific">Methylibium petroleiphilum (strain ATCC BAA-1232 / LMG 22953 / PM1)</name>
    <dbReference type="NCBI Taxonomy" id="420662"/>
    <lineage>
        <taxon>Bacteria</taxon>
        <taxon>Pseudomonadati</taxon>
        <taxon>Pseudomonadota</taxon>
        <taxon>Betaproteobacteria</taxon>
        <taxon>Burkholderiales</taxon>
        <taxon>Sphaerotilaceae</taxon>
        <taxon>Methylibium</taxon>
    </lineage>
</organism>
<dbReference type="GO" id="GO:0006281">
    <property type="term" value="P:DNA repair"/>
    <property type="evidence" value="ECO:0007669"/>
    <property type="project" value="InterPro"/>
</dbReference>
<dbReference type="PANTHER" id="PTHR35369">
    <property type="entry name" value="BLR3025 PROTEIN-RELATED"/>
    <property type="match status" value="1"/>
</dbReference>
<dbReference type="PANTHER" id="PTHR35369:SF2">
    <property type="entry name" value="BLR3025 PROTEIN"/>
    <property type="match status" value="1"/>
</dbReference>
<reference evidence="5 6" key="1">
    <citation type="journal article" date="2007" name="J. Bacteriol.">
        <title>Whole-genome analysis of the methyl tert-butyl ether-degrading beta-proteobacterium Methylibium petroleiphilum PM1.</title>
        <authorList>
            <person name="Kane S.R."/>
            <person name="Chakicherla A.Y."/>
            <person name="Chain P.S.G."/>
            <person name="Schmidt R."/>
            <person name="Shin M.W."/>
            <person name="Legler T.C."/>
            <person name="Scow K.M."/>
            <person name="Larimer F.W."/>
            <person name="Lucas S.M."/>
            <person name="Richardson P.M."/>
            <person name="Hristova K.R."/>
        </authorList>
    </citation>
    <scope>NUCLEOTIDE SEQUENCE [LARGE SCALE GENOMIC DNA]</scope>
    <source>
        <strain evidence="6">ATCC BAA-1232 / LMG 22953 / PM1</strain>
    </source>
</reference>
<dbReference type="Gene3D" id="3.40.1170.60">
    <property type="match status" value="1"/>
</dbReference>
<dbReference type="Proteomes" id="UP000000366">
    <property type="component" value="Chromosome"/>
</dbReference>
<dbReference type="InterPro" id="IPR050356">
    <property type="entry name" value="SulA_CellDiv_inhibitor"/>
</dbReference>
<dbReference type="KEGG" id="mpt:Mpe_A1533"/>
<evidence type="ECO:0000259" key="4">
    <source>
        <dbReference type="Pfam" id="PF00817"/>
    </source>
</evidence>
<dbReference type="AlphaFoldDB" id="A2SG06"/>
<dbReference type="EMBL" id="CP000555">
    <property type="protein sequence ID" value="ABM94495.1"/>
    <property type="molecule type" value="Genomic_DNA"/>
</dbReference>
<keyword evidence="6" id="KW-1185">Reference proteome</keyword>
<feature type="domain" description="UmuC" evidence="4">
    <location>
        <begin position="5"/>
        <end position="116"/>
    </location>
</feature>
<dbReference type="eggNOG" id="COG0389">
    <property type="taxonomic scope" value="Bacteria"/>
</dbReference>
<protein>
    <recommendedName>
        <fullName evidence="4">UmuC domain-containing protein</fullName>
    </recommendedName>
</protein>
<dbReference type="CDD" id="cd03468">
    <property type="entry name" value="PolY_like"/>
    <property type="match status" value="1"/>
</dbReference>
<dbReference type="SUPFAM" id="SSF56672">
    <property type="entry name" value="DNA/RNA polymerases"/>
    <property type="match status" value="1"/>
</dbReference>
<dbReference type="STRING" id="420662.Mpe_A1533"/>
<proteinExistence type="inferred from homology"/>
<accession>A2SG06</accession>
<dbReference type="Pfam" id="PF00817">
    <property type="entry name" value="IMS"/>
    <property type="match status" value="1"/>
</dbReference>
<name>A2SG06_METPP</name>
<feature type="region of interest" description="Disordered" evidence="3">
    <location>
        <begin position="353"/>
        <end position="372"/>
    </location>
</feature>
<evidence type="ECO:0000256" key="1">
    <source>
        <dbReference type="ARBA" id="ARBA00010945"/>
    </source>
</evidence>
<dbReference type="InterPro" id="IPR043502">
    <property type="entry name" value="DNA/RNA_pol_sf"/>
</dbReference>
<dbReference type="InterPro" id="IPR043128">
    <property type="entry name" value="Rev_trsase/Diguanyl_cyclase"/>
</dbReference>
<evidence type="ECO:0000313" key="5">
    <source>
        <dbReference type="EMBL" id="ABM94495.1"/>
    </source>
</evidence>
<comment type="similarity">
    <text evidence="1">Belongs to the DNA polymerase type-Y family.</text>
</comment>